<keyword evidence="2" id="KW-1185">Reference proteome</keyword>
<sequence length="121" mass="13460">MVLFCLEISNLAFFLSPQQAALHSRSSKHQSVEEPVPLTVHEELRCRSDDKTAAPATEVTLATRGAAELEIFWSLGDTNSSENVVSSRVPSYQWELQSQAVSDQPSWISSLFYMATKSKPE</sequence>
<organism evidence="1 2">
    <name type="scientific">Saguinus oedipus</name>
    <name type="common">Cotton-top tamarin</name>
    <name type="synonym">Oedipomidas oedipus</name>
    <dbReference type="NCBI Taxonomy" id="9490"/>
    <lineage>
        <taxon>Eukaryota</taxon>
        <taxon>Metazoa</taxon>
        <taxon>Chordata</taxon>
        <taxon>Craniata</taxon>
        <taxon>Vertebrata</taxon>
        <taxon>Euteleostomi</taxon>
        <taxon>Mammalia</taxon>
        <taxon>Eutheria</taxon>
        <taxon>Euarchontoglires</taxon>
        <taxon>Primates</taxon>
        <taxon>Haplorrhini</taxon>
        <taxon>Platyrrhini</taxon>
        <taxon>Cebidae</taxon>
        <taxon>Callitrichinae</taxon>
        <taxon>Saguinus</taxon>
    </lineage>
</organism>
<comment type="caution">
    <text evidence="1">The sequence shown here is derived from an EMBL/GenBank/DDBJ whole genome shotgun (WGS) entry which is preliminary data.</text>
</comment>
<evidence type="ECO:0000313" key="1">
    <source>
        <dbReference type="EMBL" id="KAK2101665.1"/>
    </source>
</evidence>
<accession>A0ABQ9UXV5</accession>
<name>A0ABQ9UXV5_SAGOE</name>
<dbReference type="EMBL" id="JASSZA010000009">
    <property type="protein sequence ID" value="KAK2101665.1"/>
    <property type="molecule type" value="Genomic_DNA"/>
</dbReference>
<evidence type="ECO:0000313" key="2">
    <source>
        <dbReference type="Proteomes" id="UP001266305"/>
    </source>
</evidence>
<proteinExistence type="predicted"/>
<protein>
    <submittedName>
        <fullName evidence="1">Uncharacterized protein</fullName>
    </submittedName>
</protein>
<reference evidence="1 2" key="1">
    <citation type="submission" date="2023-05" db="EMBL/GenBank/DDBJ databases">
        <title>B98-5 Cell Line De Novo Hybrid Assembly: An Optical Mapping Approach.</title>
        <authorList>
            <person name="Kananen K."/>
            <person name="Auerbach J.A."/>
            <person name="Kautto E."/>
            <person name="Blachly J.S."/>
        </authorList>
    </citation>
    <scope>NUCLEOTIDE SEQUENCE [LARGE SCALE GENOMIC DNA]</scope>
    <source>
        <strain evidence="1">B95-8</strain>
        <tissue evidence="1">Cell line</tissue>
    </source>
</reference>
<gene>
    <name evidence="1" type="ORF">P7K49_019331</name>
</gene>
<dbReference type="Proteomes" id="UP001266305">
    <property type="component" value="Unassembled WGS sequence"/>
</dbReference>